<gene>
    <name evidence="1" type="ORF">H9C73_01520</name>
</gene>
<evidence type="ECO:0000313" key="2">
    <source>
        <dbReference type="Proteomes" id="UP000810171"/>
    </source>
</evidence>
<reference evidence="1 2" key="1">
    <citation type="submission" date="2020-09" db="EMBL/GenBank/DDBJ databases">
        <authorList>
            <person name="Tanuku N.R.S."/>
        </authorList>
    </citation>
    <scope>NUCLEOTIDE SEQUENCE [LARGE SCALE GENOMIC DNA]</scope>
    <source>
        <strain evidence="1 2">AK62</strain>
    </source>
</reference>
<keyword evidence="2" id="KW-1185">Reference proteome</keyword>
<dbReference type="Proteomes" id="UP000810171">
    <property type="component" value="Unassembled WGS sequence"/>
</dbReference>
<proteinExistence type="predicted"/>
<evidence type="ECO:0008006" key="3">
    <source>
        <dbReference type="Google" id="ProtNLM"/>
    </source>
</evidence>
<organism evidence="1 2">
    <name type="scientific">Marinobacterium alkalitolerans</name>
    <dbReference type="NCBI Taxonomy" id="1542925"/>
    <lineage>
        <taxon>Bacteria</taxon>
        <taxon>Pseudomonadati</taxon>
        <taxon>Pseudomonadota</taxon>
        <taxon>Gammaproteobacteria</taxon>
        <taxon>Oceanospirillales</taxon>
        <taxon>Oceanospirillaceae</taxon>
        <taxon>Marinobacterium</taxon>
    </lineage>
</organism>
<sequence length="88" mass="9793">MLFRRPHTSAAASIDAMSELLTHLETATLDNRSVPDARLRSALQALQSRLRESGSARPEALHEMTQSLSAILQRTRLFAGHTQRALEQ</sequence>
<name>A0ABS3Z8S7_9GAMM</name>
<evidence type="ECO:0000313" key="1">
    <source>
        <dbReference type="EMBL" id="MBP0047399.1"/>
    </source>
</evidence>
<dbReference type="RefSeq" id="WP_209286016.1">
    <property type="nucleotide sequence ID" value="NZ_JACVEW010000002.1"/>
</dbReference>
<dbReference type="EMBL" id="JACVEW010000002">
    <property type="protein sequence ID" value="MBP0047399.1"/>
    <property type="molecule type" value="Genomic_DNA"/>
</dbReference>
<accession>A0ABS3Z8S7</accession>
<comment type="caution">
    <text evidence="1">The sequence shown here is derived from an EMBL/GenBank/DDBJ whole genome shotgun (WGS) entry which is preliminary data.</text>
</comment>
<protein>
    <recommendedName>
        <fullName evidence="3">GGDEF domain-containing protein</fullName>
    </recommendedName>
</protein>